<sequence>MYYIPFSPSLIYILLIYPDISHLLTLYTINGIQICFFTLTPLFTNSDPTNEGIFDTVTQSLAAIIAIVFSISLFVIEKGTKDYSYKLLKFFKENYWTKILLFIGVFTILISLFFSLLNISNIYLNTIIFILFTLNIILFGKYYYKMVEIINPYKIADLLLIESKKIIKNENLDDFKDIITSIMDIIQKTASNNDKGISLKYISILLDIYNDVCISNLSPNIKINFKDIFLNQIFLEYIKLIKENNELKEDIWYLFFEIVELEINQ</sequence>
<keyword evidence="1" id="KW-1133">Transmembrane helix</keyword>
<feature type="transmembrane region" description="Helical" evidence="1">
    <location>
        <begin position="96"/>
        <end position="116"/>
    </location>
</feature>
<dbReference type="RefSeq" id="WP_109967478.1">
    <property type="nucleotide sequence ID" value="NZ_CP176093.1"/>
</dbReference>
<dbReference type="Proteomes" id="UP000245657">
    <property type="component" value="Unassembled WGS sequence"/>
</dbReference>
<feature type="transmembrane region" description="Helical" evidence="1">
    <location>
        <begin position="12"/>
        <end position="39"/>
    </location>
</feature>
<evidence type="ECO:0000256" key="1">
    <source>
        <dbReference type="SAM" id="Phobius"/>
    </source>
</evidence>
<dbReference type="EMBL" id="QGMY01000002">
    <property type="protein sequence ID" value="PWR74199.1"/>
    <property type="molecule type" value="Genomic_DNA"/>
</dbReference>
<dbReference type="GeneID" id="97549576"/>
<dbReference type="AlphaFoldDB" id="A0A2V2N343"/>
<feature type="transmembrane region" description="Helical" evidence="1">
    <location>
        <begin position="122"/>
        <end position="144"/>
    </location>
</feature>
<gene>
    <name evidence="2" type="ORF">DK846_03355</name>
</gene>
<keyword evidence="3" id="KW-1185">Reference proteome</keyword>
<evidence type="ECO:0000313" key="2">
    <source>
        <dbReference type="EMBL" id="PWR74199.1"/>
    </source>
</evidence>
<keyword evidence="1" id="KW-0472">Membrane</keyword>
<accession>A0A2V2N343</accession>
<feature type="transmembrane region" description="Helical" evidence="1">
    <location>
        <begin position="59"/>
        <end position="76"/>
    </location>
</feature>
<keyword evidence="1" id="KW-0812">Transmembrane</keyword>
<protein>
    <recommendedName>
        <fullName evidence="4">DUF2254 domain-containing protein</fullName>
    </recommendedName>
</protein>
<organism evidence="2 3">
    <name type="scientific">Methanospirillum lacunae</name>
    <dbReference type="NCBI Taxonomy" id="668570"/>
    <lineage>
        <taxon>Archaea</taxon>
        <taxon>Methanobacteriati</taxon>
        <taxon>Methanobacteriota</taxon>
        <taxon>Stenosarchaea group</taxon>
        <taxon>Methanomicrobia</taxon>
        <taxon>Methanomicrobiales</taxon>
        <taxon>Methanospirillaceae</taxon>
        <taxon>Methanospirillum</taxon>
    </lineage>
</organism>
<evidence type="ECO:0008006" key="4">
    <source>
        <dbReference type="Google" id="ProtNLM"/>
    </source>
</evidence>
<name>A0A2V2N343_9EURY</name>
<evidence type="ECO:0000313" key="3">
    <source>
        <dbReference type="Proteomes" id="UP000245657"/>
    </source>
</evidence>
<proteinExistence type="predicted"/>
<comment type="caution">
    <text evidence="2">The sequence shown here is derived from an EMBL/GenBank/DDBJ whole genome shotgun (WGS) entry which is preliminary data.</text>
</comment>
<reference evidence="2 3" key="1">
    <citation type="submission" date="2018-05" db="EMBL/GenBank/DDBJ databases">
        <title>Draft genome of Methanospirillum lacunae Ki8-1.</title>
        <authorList>
            <person name="Dueholm M.S."/>
            <person name="Nielsen P.H."/>
            <person name="Bakmann L.F."/>
            <person name="Otzen D.E."/>
        </authorList>
    </citation>
    <scope>NUCLEOTIDE SEQUENCE [LARGE SCALE GENOMIC DNA]</scope>
    <source>
        <strain evidence="2 3">Ki8-1</strain>
    </source>
</reference>